<evidence type="ECO:0000313" key="7">
    <source>
        <dbReference type="EnsemblPlants" id="AES66894"/>
    </source>
</evidence>
<proteinExistence type="inferred from homology"/>
<protein>
    <submittedName>
        <fullName evidence="6">2S albumin seed storage protein (Conglutin / Ara h 6 allergen)</fullName>
    </submittedName>
</protein>
<dbReference type="AlphaFoldDB" id="G7IJM4"/>
<dbReference type="Proteomes" id="UP000002051">
    <property type="component" value="Chromosome 2"/>
</dbReference>
<dbReference type="PANTHER" id="PTHR35496">
    <property type="entry name" value="2S SEED STORAGE PROTEIN 1-RELATED"/>
    <property type="match status" value="1"/>
</dbReference>
<evidence type="ECO:0000256" key="4">
    <source>
        <dbReference type="SAM" id="SignalP"/>
    </source>
</evidence>
<dbReference type="InterPro" id="IPR000617">
    <property type="entry name" value="Napin/2SS/CON"/>
</dbReference>
<feature type="signal peptide" evidence="4">
    <location>
        <begin position="1"/>
        <end position="24"/>
    </location>
</feature>
<dbReference type="PaxDb" id="3880-AES66894"/>
<reference evidence="7" key="3">
    <citation type="submission" date="2015-04" db="UniProtKB">
        <authorList>
            <consortium name="EnsemblPlants"/>
        </authorList>
    </citation>
    <scope>IDENTIFICATION</scope>
    <source>
        <strain evidence="7">cv. Jemalong A17</strain>
    </source>
</reference>
<keyword evidence="3" id="KW-1015">Disulfide bond</keyword>
<gene>
    <name evidence="7" type="primary">11406378</name>
    <name evidence="6" type="ordered locus">MTR_2g083110</name>
</gene>
<dbReference type="HOGENOM" id="CLU_1550282_0_0_1"/>
<reference evidence="6 8" key="2">
    <citation type="journal article" date="2014" name="BMC Genomics">
        <title>An improved genome release (version Mt4.0) for the model legume Medicago truncatula.</title>
        <authorList>
            <person name="Tang H."/>
            <person name="Krishnakumar V."/>
            <person name="Bidwell S."/>
            <person name="Rosen B."/>
            <person name="Chan A."/>
            <person name="Zhou S."/>
            <person name="Gentzbittel L."/>
            <person name="Childs K.L."/>
            <person name="Yandell M."/>
            <person name="Gundlach H."/>
            <person name="Mayer K.F."/>
            <person name="Schwartz D.C."/>
            <person name="Town C.D."/>
        </authorList>
    </citation>
    <scope>GENOME REANNOTATION</scope>
    <source>
        <strain evidence="7 8">cv. Jemalong A17</strain>
    </source>
</reference>
<dbReference type="Gene3D" id="1.10.110.10">
    <property type="entry name" value="Plant lipid-transfer and hydrophobic proteins"/>
    <property type="match status" value="1"/>
</dbReference>
<accession>G7IJM4</accession>
<dbReference type="CDD" id="cd00261">
    <property type="entry name" value="AAI_SS"/>
    <property type="match status" value="1"/>
</dbReference>
<dbReference type="OrthoDB" id="1424936at2759"/>
<dbReference type="KEGG" id="mtr:11406378"/>
<dbReference type="EMBL" id="CM001218">
    <property type="protein sequence ID" value="AES66894.1"/>
    <property type="molecule type" value="Genomic_DNA"/>
</dbReference>
<organism evidence="6 8">
    <name type="scientific">Medicago truncatula</name>
    <name type="common">Barrel medic</name>
    <name type="synonym">Medicago tribuloides</name>
    <dbReference type="NCBI Taxonomy" id="3880"/>
    <lineage>
        <taxon>Eukaryota</taxon>
        <taxon>Viridiplantae</taxon>
        <taxon>Streptophyta</taxon>
        <taxon>Embryophyta</taxon>
        <taxon>Tracheophyta</taxon>
        <taxon>Spermatophyta</taxon>
        <taxon>Magnoliopsida</taxon>
        <taxon>eudicotyledons</taxon>
        <taxon>Gunneridae</taxon>
        <taxon>Pentapetalae</taxon>
        <taxon>rosids</taxon>
        <taxon>fabids</taxon>
        <taxon>Fabales</taxon>
        <taxon>Fabaceae</taxon>
        <taxon>Papilionoideae</taxon>
        <taxon>50 kb inversion clade</taxon>
        <taxon>NPAAA clade</taxon>
        <taxon>Hologalegina</taxon>
        <taxon>IRL clade</taxon>
        <taxon>Trifolieae</taxon>
        <taxon>Medicago</taxon>
    </lineage>
</organism>
<evidence type="ECO:0000259" key="5">
    <source>
        <dbReference type="SMART" id="SM00499"/>
    </source>
</evidence>
<dbReference type="SUPFAM" id="SSF47699">
    <property type="entry name" value="Bifunctional inhibitor/lipid-transfer protein/seed storage 2S albumin"/>
    <property type="match status" value="1"/>
</dbReference>
<evidence type="ECO:0000256" key="3">
    <source>
        <dbReference type="ARBA" id="ARBA00023157"/>
    </source>
</evidence>
<evidence type="ECO:0000313" key="6">
    <source>
        <dbReference type="EMBL" id="AES66894.1"/>
    </source>
</evidence>
<dbReference type="SMART" id="SM00499">
    <property type="entry name" value="AAI"/>
    <property type="match status" value="1"/>
</dbReference>
<reference evidence="6 8" key="1">
    <citation type="journal article" date="2011" name="Nature">
        <title>The Medicago genome provides insight into the evolution of rhizobial symbioses.</title>
        <authorList>
            <person name="Young N.D."/>
            <person name="Debelle F."/>
            <person name="Oldroyd G.E."/>
            <person name="Geurts R."/>
            <person name="Cannon S.B."/>
            <person name="Udvardi M.K."/>
            <person name="Benedito V.A."/>
            <person name="Mayer K.F."/>
            <person name="Gouzy J."/>
            <person name="Schoof H."/>
            <person name="Van de Peer Y."/>
            <person name="Proost S."/>
            <person name="Cook D.R."/>
            <person name="Meyers B.C."/>
            <person name="Spannagl M."/>
            <person name="Cheung F."/>
            <person name="De Mita S."/>
            <person name="Krishnakumar V."/>
            <person name="Gundlach H."/>
            <person name="Zhou S."/>
            <person name="Mudge J."/>
            <person name="Bharti A.K."/>
            <person name="Murray J.D."/>
            <person name="Naoumkina M.A."/>
            <person name="Rosen B."/>
            <person name="Silverstein K.A."/>
            <person name="Tang H."/>
            <person name="Rombauts S."/>
            <person name="Zhao P.X."/>
            <person name="Zhou P."/>
            <person name="Barbe V."/>
            <person name="Bardou P."/>
            <person name="Bechner M."/>
            <person name="Bellec A."/>
            <person name="Berger A."/>
            <person name="Berges H."/>
            <person name="Bidwell S."/>
            <person name="Bisseling T."/>
            <person name="Choisne N."/>
            <person name="Couloux A."/>
            <person name="Denny R."/>
            <person name="Deshpande S."/>
            <person name="Dai X."/>
            <person name="Doyle J.J."/>
            <person name="Dudez A.M."/>
            <person name="Farmer A.D."/>
            <person name="Fouteau S."/>
            <person name="Franken C."/>
            <person name="Gibelin C."/>
            <person name="Gish J."/>
            <person name="Goldstein S."/>
            <person name="Gonzalez A.J."/>
            <person name="Green P.J."/>
            <person name="Hallab A."/>
            <person name="Hartog M."/>
            <person name="Hua A."/>
            <person name="Humphray S.J."/>
            <person name="Jeong D.H."/>
            <person name="Jing Y."/>
            <person name="Jocker A."/>
            <person name="Kenton S.M."/>
            <person name="Kim D.J."/>
            <person name="Klee K."/>
            <person name="Lai H."/>
            <person name="Lang C."/>
            <person name="Lin S."/>
            <person name="Macmil S.L."/>
            <person name="Magdelenat G."/>
            <person name="Matthews L."/>
            <person name="McCorrison J."/>
            <person name="Monaghan E.L."/>
            <person name="Mun J.H."/>
            <person name="Najar F.Z."/>
            <person name="Nicholson C."/>
            <person name="Noirot C."/>
            <person name="O'Bleness M."/>
            <person name="Paule C.R."/>
            <person name="Poulain J."/>
            <person name="Prion F."/>
            <person name="Qin B."/>
            <person name="Qu C."/>
            <person name="Retzel E.F."/>
            <person name="Riddle C."/>
            <person name="Sallet E."/>
            <person name="Samain S."/>
            <person name="Samson N."/>
            <person name="Sanders I."/>
            <person name="Saurat O."/>
            <person name="Scarpelli C."/>
            <person name="Schiex T."/>
            <person name="Segurens B."/>
            <person name="Severin A.J."/>
            <person name="Sherrier D.J."/>
            <person name="Shi R."/>
            <person name="Sims S."/>
            <person name="Singer S.R."/>
            <person name="Sinharoy S."/>
            <person name="Sterck L."/>
            <person name="Viollet A."/>
            <person name="Wang B.B."/>
            <person name="Wang K."/>
            <person name="Wang M."/>
            <person name="Wang X."/>
            <person name="Warfsmann J."/>
            <person name="Weissenbach J."/>
            <person name="White D.D."/>
            <person name="White J.D."/>
            <person name="Wiley G.B."/>
            <person name="Wincker P."/>
            <person name="Xing Y."/>
            <person name="Yang L."/>
            <person name="Yao Z."/>
            <person name="Ying F."/>
            <person name="Zhai J."/>
            <person name="Zhou L."/>
            <person name="Zuber A."/>
            <person name="Denarie J."/>
            <person name="Dixon R.A."/>
            <person name="May G.D."/>
            <person name="Schwartz D.C."/>
            <person name="Rogers J."/>
            <person name="Quetier F."/>
            <person name="Town C.D."/>
            <person name="Roe B.A."/>
        </authorList>
    </citation>
    <scope>NUCLEOTIDE SEQUENCE [LARGE SCALE GENOMIC DNA]</scope>
    <source>
        <strain evidence="6">A17</strain>
        <strain evidence="7 8">cv. Jemalong A17</strain>
    </source>
</reference>
<evidence type="ECO:0000313" key="8">
    <source>
        <dbReference type="Proteomes" id="UP000002051"/>
    </source>
</evidence>
<dbReference type="GO" id="GO:0045735">
    <property type="term" value="F:nutrient reservoir activity"/>
    <property type="evidence" value="ECO:0007669"/>
    <property type="project" value="InterPro"/>
</dbReference>
<dbReference type="InterPro" id="IPR016140">
    <property type="entry name" value="Bifunc_inhib/LTP/seed_store"/>
</dbReference>
<dbReference type="InterPro" id="IPR036312">
    <property type="entry name" value="Bifun_inhib/LTP/seed_sf"/>
</dbReference>
<keyword evidence="8" id="KW-1185">Reference proteome</keyword>
<keyword evidence="2 4" id="KW-0732">Signal</keyword>
<evidence type="ECO:0000256" key="2">
    <source>
        <dbReference type="ARBA" id="ARBA00022729"/>
    </source>
</evidence>
<feature type="chain" id="PRO_5014572250" evidence="4">
    <location>
        <begin position="25"/>
        <end position="141"/>
    </location>
</feature>
<name>G7IJM4_MEDTR</name>
<comment type="similarity">
    <text evidence="1">Belongs to the 2S seed storage albumins family.</text>
</comment>
<dbReference type="Pfam" id="PF00234">
    <property type="entry name" value="Tryp_alpha_amyl"/>
    <property type="match status" value="1"/>
</dbReference>
<sequence>MARHNILLMASLLALVIFISQATATRKSDRPDERCRMQLQRLNLNHCEKHLMQRIQKEDGDVLRMRGINYQEEDLKEKCCNQLSEVNNKECRCNALQEIMENLSDRLGKREMYEMEREVRNLPKRCNIPQSSECDLSFDQY</sequence>
<feature type="domain" description="Bifunctional inhibitor/plant lipid transfer protein/seed storage helical" evidence="5">
    <location>
        <begin position="35"/>
        <end position="134"/>
    </location>
</feature>
<evidence type="ECO:0000256" key="1">
    <source>
        <dbReference type="ARBA" id="ARBA00008262"/>
    </source>
</evidence>
<dbReference type="PANTHER" id="PTHR35496:SF20">
    <property type="entry name" value="2S SEED STORAGE PROTEIN 1-RELATED"/>
    <property type="match status" value="1"/>
</dbReference>
<dbReference type="EnsemblPlants" id="AES66894">
    <property type="protein sequence ID" value="AES66894"/>
    <property type="gene ID" value="MTR_2g083110"/>
</dbReference>